<reference evidence="6" key="1">
    <citation type="submission" date="2020-10" db="EMBL/GenBank/DDBJ databases">
        <title>Microbiome of the Black Sea water column analyzed by genome centric metagenomics.</title>
        <authorList>
            <person name="Cabello-Yeves P.J."/>
            <person name="Callieri C."/>
            <person name="Picazo A."/>
            <person name="Mehrshad M."/>
            <person name="Haro-Moreno J.M."/>
            <person name="Roda-Garcia J."/>
            <person name="Dzembekova N."/>
            <person name="Slabakova V."/>
            <person name="Slabakova N."/>
            <person name="Moncheva S."/>
            <person name="Rodriguez-Valera F."/>
        </authorList>
    </citation>
    <scope>NUCLEOTIDE SEQUENCE</scope>
    <source>
        <strain evidence="6">BS307-5m-G5</strain>
    </source>
</reference>
<keyword evidence="1" id="KW-0805">Transcription regulation</keyword>
<dbReference type="SUPFAM" id="SSF46689">
    <property type="entry name" value="Homeodomain-like"/>
    <property type="match status" value="1"/>
</dbReference>
<dbReference type="PROSITE" id="PS50977">
    <property type="entry name" value="HTH_TETR_2"/>
    <property type="match status" value="1"/>
</dbReference>
<dbReference type="InterPro" id="IPR036271">
    <property type="entry name" value="Tet_transcr_reg_TetR-rel_C_sf"/>
</dbReference>
<protein>
    <submittedName>
        <fullName evidence="6">TetR/AcrR family transcriptional regulator</fullName>
    </submittedName>
</protein>
<feature type="domain" description="HTH tetR-type" evidence="5">
    <location>
        <begin position="7"/>
        <end position="67"/>
    </location>
</feature>
<evidence type="ECO:0000256" key="2">
    <source>
        <dbReference type="ARBA" id="ARBA00023125"/>
    </source>
</evidence>
<evidence type="ECO:0000256" key="1">
    <source>
        <dbReference type="ARBA" id="ARBA00023015"/>
    </source>
</evidence>
<evidence type="ECO:0000259" key="5">
    <source>
        <dbReference type="PROSITE" id="PS50977"/>
    </source>
</evidence>
<dbReference type="AlphaFoldDB" id="A0A937HCC4"/>
<dbReference type="Proteomes" id="UP000785783">
    <property type="component" value="Unassembled WGS sequence"/>
</dbReference>
<comment type="caution">
    <text evidence="6">The sequence shown here is derived from an EMBL/GenBank/DDBJ whole genome shotgun (WGS) entry which is preliminary data.</text>
</comment>
<keyword evidence="2 4" id="KW-0238">DNA-binding</keyword>
<dbReference type="SUPFAM" id="SSF48498">
    <property type="entry name" value="Tetracyclin repressor-like, C-terminal domain"/>
    <property type="match status" value="1"/>
</dbReference>
<dbReference type="InterPro" id="IPR050109">
    <property type="entry name" value="HTH-type_TetR-like_transc_reg"/>
</dbReference>
<evidence type="ECO:0000256" key="3">
    <source>
        <dbReference type="ARBA" id="ARBA00023163"/>
    </source>
</evidence>
<organism evidence="6 7">
    <name type="scientific">PS1 clade bacterium</name>
    <dbReference type="NCBI Taxonomy" id="2175152"/>
    <lineage>
        <taxon>Bacteria</taxon>
        <taxon>Pseudomonadati</taxon>
        <taxon>Pseudomonadota</taxon>
        <taxon>Alphaproteobacteria</taxon>
        <taxon>PS1 clade</taxon>
    </lineage>
</organism>
<sequence length="227" mass="25736">MGVMSEETTREKIIDAARQRFSHYGYPKTTIADLAEDCAMSPGNIYRFFKGKIDIAVEIARREALTAVEVVERVLDCPVRSTRQRLEEVVFADLRYTFHLLENQPKTLELAQIVVSDRPQFQIESLRRERRVFQRILHEGHASGEFMVSNVPAATIALHGATTKYRYAQLFTNQTLPELERELAHVMTLIVRGLMPTVEGRPVPETEIPADDKHAYIDASVGVKSAP</sequence>
<dbReference type="EMBL" id="JADHOK010000004">
    <property type="protein sequence ID" value="MBL6761194.1"/>
    <property type="molecule type" value="Genomic_DNA"/>
</dbReference>
<dbReference type="PANTHER" id="PTHR30055">
    <property type="entry name" value="HTH-TYPE TRANSCRIPTIONAL REGULATOR RUTR"/>
    <property type="match status" value="1"/>
</dbReference>
<dbReference type="Pfam" id="PF00440">
    <property type="entry name" value="TetR_N"/>
    <property type="match status" value="1"/>
</dbReference>
<keyword evidence="3" id="KW-0804">Transcription</keyword>
<dbReference type="InterPro" id="IPR001647">
    <property type="entry name" value="HTH_TetR"/>
</dbReference>
<dbReference type="PRINTS" id="PR00455">
    <property type="entry name" value="HTHTETR"/>
</dbReference>
<gene>
    <name evidence="6" type="ORF">ISQ19_00680</name>
</gene>
<proteinExistence type="predicted"/>
<dbReference type="GO" id="GO:0000976">
    <property type="term" value="F:transcription cis-regulatory region binding"/>
    <property type="evidence" value="ECO:0007669"/>
    <property type="project" value="TreeGrafter"/>
</dbReference>
<dbReference type="InterPro" id="IPR009057">
    <property type="entry name" value="Homeodomain-like_sf"/>
</dbReference>
<evidence type="ECO:0000313" key="7">
    <source>
        <dbReference type="Proteomes" id="UP000785783"/>
    </source>
</evidence>
<accession>A0A937HCC4</accession>
<dbReference type="PANTHER" id="PTHR30055:SF234">
    <property type="entry name" value="HTH-TYPE TRANSCRIPTIONAL REGULATOR BETI"/>
    <property type="match status" value="1"/>
</dbReference>
<dbReference type="GO" id="GO:0003700">
    <property type="term" value="F:DNA-binding transcription factor activity"/>
    <property type="evidence" value="ECO:0007669"/>
    <property type="project" value="TreeGrafter"/>
</dbReference>
<feature type="DNA-binding region" description="H-T-H motif" evidence="4">
    <location>
        <begin position="30"/>
        <end position="49"/>
    </location>
</feature>
<name>A0A937HCC4_9PROT</name>
<evidence type="ECO:0000256" key="4">
    <source>
        <dbReference type="PROSITE-ProRule" id="PRU00335"/>
    </source>
</evidence>
<evidence type="ECO:0000313" key="6">
    <source>
        <dbReference type="EMBL" id="MBL6761194.1"/>
    </source>
</evidence>
<dbReference type="Gene3D" id="1.10.357.10">
    <property type="entry name" value="Tetracycline Repressor, domain 2"/>
    <property type="match status" value="1"/>
</dbReference>